<dbReference type="EMBL" id="MWQY01000007">
    <property type="protein sequence ID" value="ORC35961.1"/>
    <property type="molecule type" value="Genomic_DNA"/>
</dbReference>
<keyword evidence="10" id="KW-1185">Reference proteome</keyword>
<name>A0A1Y1RZB0_9SPIO</name>
<dbReference type="GO" id="GO:0006261">
    <property type="term" value="P:DNA-templated DNA replication"/>
    <property type="evidence" value="ECO:0007669"/>
    <property type="project" value="TreeGrafter"/>
</dbReference>
<dbReference type="Gene3D" id="1.10.8.60">
    <property type="match status" value="1"/>
</dbReference>
<dbReference type="EC" id="2.7.7.7" evidence="1"/>
<sequence length="334" mass="37221">MSKSIFLLLGPENGEKERFIARLRSDLEKKAGGSLETSSFYPYDTSMADVVSDMRNGSLFASSKLVKISRIEDLKKEGVDSLIEYIASPAPGVTLLLLSDEIGSDPKSPPGKLKKPLPKENVKIFWELFENQKQGWILSYFREKKMGIHQEALELLLDLVDNNTLDLKEACGRLALYYGEGRQLSVEDVESQILHSKEENVFSLFAKIAEGDLAGSLDICIKILESGAGQAVQILGGIIWQFRRLHALRLLLDSNFSEQEALNRVNIRGKRNGQISLQGAANYSSEDLGRILALQARYDGLLRSTPAEAHSHVLSMFFYYAVARKGLEEEPVLP</sequence>
<dbReference type="GO" id="GO:0003887">
    <property type="term" value="F:DNA-directed DNA polymerase activity"/>
    <property type="evidence" value="ECO:0007669"/>
    <property type="project" value="UniProtKB-KW"/>
</dbReference>
<evidence type="ECO:0000259" key="8">
    <source>
        <dbReference type="Pfam" id="PF21694"/>
    </source>
</evidence>
<evidence type="ECO:0000256" key="5">
    <source>
        <dbReference type="ARBA" id="ARBA00022932"/>
    </source>
</evidence>
<dbReference type="NCBIfam" id="TIGR01128">
    <property type="entry name" value="holA"/>
    <property type="match status" value="1"/>
</dbReference>
<dbReference type="STRING" id="1963862.B4O97_07790"/>
<comment type="catalytic activity">
    <reaction evidence="7">
        <text>DNA(n) + a 2'-deoxyribonucleoside 5'-triphosphate = DNA(n+1) + diphosphate</text>
        <dbReference type="Rhea" id="RHEA:22508"/>
        <dbReference type="Rhea" id="RHEA-COMP:17339"/>
        <dbReference type="Rhea" id="RHEA-COMP:17340"/>
        <dbReference type="ChEBI" id="CHEBI:33019"/>
        <dbReference type="ChEBI" id="CHEBI:61560"/>
        <dbReference type="ChEBI" id="CHEBI:173112"/>
        <dbReference type="EC" id="2.7.7.7"/>
    </reaction>
</comment>
<evidence type="ECO:0000256" key="2">
    <source>
        <dbReference type="ARBA" id="ARBA00022679"/>
    </source>
</evidence>
<dbReference type="PANTHER" id="PTHR34388:SF1">
    <property type="entry name" value="DNA POLYMERASE III SUBUNIT DELTA"/>
    <property type="match status" value="1"/>
</dbReference>
<evidence type="ECO:0000256" key="4">
    <source>
        <dbReference type="ARBA" id="ARBA00022705"/>
    </source>
</evidence>
<accession>A0A1Y1RZB0</accession>
<dbReference type="Gene3D" id="1.20.272.10">
    <property type="match status" value="1"/>
</dbReference>
<protein>
    <recommendedName>
        <fullName evidence="1">DNA-directed DNA polymerase</fullName>
        <ecNumber evidence="1">2.7.7.7</ecNumber>
    </recommendedName>
</protein>
<dbReference type="GO" id="GO:0003677">
    <property type="term" value="F:DNA binding"/>
    <property type="evidence" value="ECO:0007669"/>
    <property type="project" value="InterPro"/>
</dbReference>
<evidence type="ECO:0000313" key="10">
    <source>
        <dbReference type="Proteomes" id="UP000192343"/>
    </source>
</evidence>
<dbReference type="Pfam" id="PF21694">
    <property type="entry name" value="DNA_pol3_delta_C"/>
    <property type="match status" value="1"/>
</dbReference>
<keyword evidence="2" id="KW-0808">Transferase</keyword>
<dbReference type="InterPro" id="IPR048466">
    <property type="entry name" value="DNA_pol3_delta-like_C"/>
</dbReference>
<dbReference type="PANTHER" id="PTHR34388">
    <property type="entry name" value="DNA POLYMERASE III SUBUNIT DELTA"/>
    <property type="match status" value="1"/>
</dbReference>
<dbReference type="InterPro" id="IPR027417">
    <property type="entry name" value="P-loop_NTPase"/>
</dbReference>
<reference evidence="9 10" key="1">
    <citation type="submission" date="2017-03" db="EMBL/GenBank/DDBJ databases">
        <title>Draft Genome sequence of Marispirochaeta sp. strain JC444.</title>
        <authorList>
            <person name="Shivani Y."/>
            <person name="Subhash Y."/>
            <person name="Sasikala C."/>
            <person name="Ramana C."/>
        </authorList>
    </citation>
    <scope>NUCLEOTIDE SEQUENCE [LARGE SCALE GENOMIC DNA]</scope>
    <source>
        <strain evidence="9 10">JC444</strain>
    </source>
</reference>
<evidence type="ECO:0000256" key="3">
    <source>
        <dbReference type="ARBA" id="ARBA00022695"/>
    </source>
</evidence>
<organism evidence="9 10">
    <name type="scientific">Marispirochaeta aestuarii</name>
    <dbReference type="NCBI Taxonomy" id="1963862"/>
    <lineage>
        <taxon>Bacteria</taxon>
        <taxon>Pseudomonadati</taxon>
        <taxon>Spirochaetota</taxon>
        <taxon>Spirochaetia</taxon>
        <taxon>Spirochaetales</taxon>
        <taxon>Spirochaetaceae</taxon>
        <taxon>Marispirochaeta</taxon>
    </lineage>
</organism>
<dbReference type="GO" id="GO:0009360">
    <property type="term" value="C:DNA polymerase III complex"/>
    <property type="evidence" value="ECO:0007669"/>
    <property type="project" value="TreeGrafter"/>
</dbReference>
<comment type="caution">
    <text evidence="9">The sequence shown here is derived from an EMBL/GenBank/DDBJ whole genome shotgun (WGS) entry which is preliminary data.</text>
</comment>
<dbReference type="RefSeq" id="WP_083049779.1">
    <property type="nucleotide sequence ID" value="NZ_MWQY01000007.1"/>
</dbReference>
<proteinExistence type="inferred from homology"/>
<keyword evidence="3" id="KW-0548">Nucleotidyltransferase</keyword>
<keyword evidence="4" id="KW-0235">DNA replication</keyword>
<keyword evidence="5" id="KW-0239">DNA-directed DNA polymerase</keyword>
<dbReference type="InterPro" id="IPR008921">
    <property type="entry name" value="DNA_pol3_clamp-load_cplx_C"/>
</dbReference>
<evidence type="ECO:0000256" key="1">
    <source>
        <dbReference type="ARBA" id="ARBA00012417"/>
    </source>
</evidence>
<dbReference type="AlphaFoldDB" id="A0A1Y1RZB0"/>
<comment type="similarity">
    <text evidence="6">Belongs to the DNA polymerase HolA subunit family.</text>
</comment>
<gene>
    <name evidence="9" type="ORF">B4O97_07790</name>
</gene>
<dbReference type="Gene3D" id="3.40.50.300">
    <property type="entry name" value="P-loop containing nucleotide triphosphate hydrolases"/>
    <property type="match status" value="1"/>
</dbReference>
<dbReference type="Proteomes" id="UP000192343">
    <property type="component" value="Unassembled WGS sequence"/>
</dbReference>
<evidence type="ECO:0000256" key="7">
    <source>
        <dbReference type="ARBA" id="ARBA00049244"/>
    </source>
</evidence>
<dbReference type="SUPFAM" id="SSF48019">
    <property type="entry name" value="post-AAA+ oligomerization domain-like"/>
    <property type="match status" value="1"/>
</dbReference>
<evidence type="ECO:0000313" key="9">
    <source>
        <dbReference type="EMBL" id="ORC35961.1"/>
    </source>
</evidence>
<dbReference type="OrthoDB" id="367647at2"/>
<dbReference type="SUPFAM" id="SSF52540">
    <property type="entry name" value="P-loop containing nucleoside triphosphate hydrolases"/>
    <property type="match status" value="1"/>
</dbReference>
<dbReference type="InterPro" id="IPR005790">
    <property type="entry name" value="DNA_polIII_delta"/>
</dbReference>
<evidence type="ECO:0000256" key="6">
    <source>
        <dbReference type="ARBA" id="ARBA00034754"/>
    </source>
</evidence>
<feature type="domain" description="DNA polymerase III delta subunit-like C-terminal" evidence="8">
    <location>
        <begin position="198"/>
        <end position="307"/>
    </location>
</feature>